<dbReference type="SMART" id="SM00703">
    <property type="entry name" value="NRF"/>
    <property type="match status" value="1"/>
</dbReference>
<feature type="transmembrane region" description="Helical" evidence="1">
    <location>
        <begin position="343"/>
        <end position="363"/>
    </location>
</feature>
<dbReference type="Pfam" id="PF01757">
    <property type="entry name" value="Acyl_transf_3"/>
    <property type="match status" value="1"/>
</dbReference>
<dbReference type="InterPro" id="IPR052728">
    <property type="entry name" value="O2_lipid_transport_reg"/>
</dbReference>
<feature type="transmembrane region" description="Helical" evidence="1">
    <location>
        <begin position="260"/>
        <end position="281"/>
    </location>
</feature>
<feature type="transmembrane region" description="Helical" evidence="1">
    <location>
        <begin position="301"/>
        <end position="322"/>
    </location>
</feature>
<name>A0A482XBI9_LAOST</name>
<comment type="caution">
    <text evidence="4">The sequence shown here is derived from an EMBL/GenBank/DDBJ whole genome shotgun (WGS) entry which is preliminary data.</text>
</comment>
<dbReference type="EMBL" id="QKKF02013261">
    <property type="protein sequence ID" value="RZF43059.1"/>
    <property type="molecule type" value="Genomic_DNA"/>
</dbReference>
<protein>
    <recommendedName>
        <fullName evidence="3">Nose resistant-to-fluoxetine protein N-terminal domain-containing protein</fullName>
    </recommendedName>
</protein>
<feature type="transmembrane region" description="Helical" evidence="1">
    <location>
        <begin position="623"/>
        <end position="644"/>
    </location>
</feature>
<feature type="transmembrane region" description="Helical" evidence="1">
    <location>
        <begin position="432"/>
        <end position="455"/>
    </location>
</feature>
<dbReference type="OrthoDB" id="6585993at2759"/>
<feature type="transmembrane region" description="Helical" evidence="1">
    <location>
        <begin position="480"/>
        <end position="502"/>
    </location>
</feature>
<feature type="domain" description="Nose resistant-to-fluoxetine protein N-terminal" evidence="3">
    <location>
        <begin position="35"/>
        <end position="185"/>
    </location>
</feature>
<dbReference type="InParanoid" id="A0A482XBI9"/>
<evidence type="ECO:0000256" key="1">
    <source>
        <dbReference type="SAM" id="Phobius"/>
    </source>
</evidence>
<dbReference type="InterPro" id="IPR002656">
    <property type="entry name" value="Acyl_transf_3_dom"/>
</dbReference>
<evidence type="ECO:0000313" key="4">
    <source>
        <dbReference type="EMBL" id="RZF43059.1"/>
    </source>
</evidence>
<evidence type="ECO:0000313" key="5">
    <source>
        <dbReference type="Proteomes" id="UP000291343"/>
    </source>
</evidence>
<dbReference type="PANTHER" id="PTHR11161:SF71">
    <property type="entry name" value="NOSE RESISTANT-TO-FLUOXETINE PROTEIN N-TERMINAL DOMAIN-CONTAINING PROTEIN"/>
    <property type="match status" value="1"/>
</dbReference>
<evidence type="ECO:0000256" key="2">
    <source>
        <dbReference type="SAM" id="SignalP"/>
    </source>
</evidence>
<feature type="transmembrane region" description="Helical" evidence="1">
    <location>
        <begin position="195"/>
        <end position="215"/>
    </location>
</feature>
<dbReference type="AlphaFoldDB" id="A0A482XBI9"/>
<keyword evidence="1" id="KW-0812">Transmembrane</keyword>
<sequence length="668" mass="76989">MRRTLWTLHLLAFIGVSFSQDLVPVLPITFPKSNVAQCMTDSLLLEKGFQQKLYWAMKMYDASVKSPVGFGSGTTLQFGDFNECMTVTEPIRSQFCVVTLVLQVDPSYNRTDPYTNDYRPDDSIWEVINDRGVDTKQMRNIIHISLCVPESCNENVIKYEMNNFLATQNTSVPMIATLLPNACTHHEEISLQTPDVIFCSLCVLLVALVVLATVYDMRSQDTSKMTKGNFLMCFSMRNTYKTFMTPTPSMNGIDLNRITGLYLISTFTVVLGHRLGMFMVGAMVNYDLIEKIFRIPKYSMWASHVSIVVDNFFTLSGFMVGMMVPNYMEKPNPNLPLLCLNRYIRLMPVFALVTFFYATMLRFTGDGVLWNFAIKVETANCRENWWTNLLFINNYVNTGNSCIVQAWYLPCDFHMFLIVTSVFYFTRKKPKIFQALIVALIAMALFAHFYGTYAWNLTPYLLFFKRMWDDMRNYDYFKQFYIKTHFRATPYLVGFLAGYTFYMKKPSNMSTTRTYSLMTFGLLTLSITYWSGSLFSEPEHRRLGFYSAFYSTAATALWAIGYLMIIAVVIIGADNPLQKFFSSKIFIPIGKLSYNIYIIHMYVQMHSTLTKRTPSYLTMTELVGKTIADIIYSSLIGLFLYFFVENPCRSLAKYLLFGRRKAKSNNPV</sequence>
<proteinExistence type="predicted"/>
<feature type="transmembrane region" description="Helical" evidence="1">
    <location>
        <begin position="585"/>
        <end position="603"/>
    </location>
</feature>
<keyword evidence="5" id="KW-1185">Reference proteome</keyword>
<feature type="transmembrane region" description="Helical" evidence="1">
    <location>
        <begin position="514"/>
        <end position="532"/>
    </location>
</feature>
<feature type="transmembrane region" description="Helical" evidence="1">
    <location>
        <begin position="552"/>
        <end position="573"/>
    </location>
</feature>
<dbReference type="Proteomes" id="UP000291343">
    <property type="component" value="Unassembled WGS sequence"/>
</dbReference>
<gene>
    <name evidence="4" type="ORF">LSTR_LSTR001237</name>
</gene>
<keyword evidence="2" id="KW-0732">Signal</keyword>
<feature type="transmembrane region" description="Helical" evidence="1">
    <location>
        <begin position="407"/>
        <end position="425"/>
    </location>
</feature>
<keyword evidence="1" id="KW-0472">Membrane</keyword>
<feature type="chain" id="PRO_5019847492" description="Nose resistant-to-fluoxetine protein N-terminal domain-containing protein" evidence="2">
    <location>
        <begin position="20"/>
        <end position="668"/>
    </location>
</feature>
<dbReference type="GO" id="GO:0016747">
    <property type="term" value="F:acyltransferase activity, transferring groups other than amino-acyl groups"/>
    <property type="evidence" value="ECO:0007669"/>
    <property type="project" value="InterPro"/>
</dbReference>
<feature type="signal peptide" evidence="2">
    <location>
        <begin position="1"/>
        <end position="19"/>
    </location>
</feature>
<accession>A0A482XBI9</accession>
<organism evidence="4 5">
    <name type="scientific">Laodelphax striatellus</name>
    <name type="common">Small brown planthopper</name>
    <name type="synonym">Delphax striatella</name>
    <dbReference type="NCBI Taxonomy" id="195883"/>
    <lineage>
        <taxon>Eukaryota</taxon>
        <taxon>Metazoa</taxon>
        <taxon>Ecdysozoa</taxon>
        <taxon>Arthropoda</taxon>
        <taxon>Hexapoda</taxon>
        <taxon>Insecta</taxon>
        <taxon>Pterygota</taxon>
        <taxon>Neoptera</taxon>
        <taxon>Paraneoptera</taxon>
        <taxon>Hemiptera</taxon>
        <taxon>Auchenorrhyncha</taxon>
        <taxon>Fulgoroidea</taxon>
        <taxon>Delphacidae</taxon>
        <taxon>Criomorphinae</taxon>
        <taxon>Laodelphax</taxon>
    </lineage>
</organism>
<evidence type="ECO:0000259" key="3">
    <source>
        <dbReference type="SMART" id="SM00703"/>
    </source>
</evidence>
<reference evidence="4 5" key="1">
    <citation type="journal article" date="2017" name="Gigascience">
        <title>Genome sequence of the small brown planthopper, Laodelphax striatellus.</title>
        <authorList>
            <person name="Zhu J."/>
            <person name="Jiang F."/>
            <person name="Wang X."/>
            <person name="Yang P."/>
            <person name="Bao Y."/>
            <person name="Zhao W."/>
            <person name="Wang W."/>
            <person name="Lu H."/>
            <person name="Wang Q."/>
            <person name="Cui N."/>
            <person name="Li J."/>
            <person name="Chen X."/>
            <person name="Luo L."/>
            <person name="Yu J."/>
            <person name="Kang L."/>
            <person name="Cui F."/>
        </authorList>
    </citation>
    <scope>NUCLEOTIDE SEQUENCE [LARGE SCALE GENOMIC DNA]</scope>
    <source>
        <strain evidence="4">Lst14</strain>
    </source>
</reference>
<dbReference type="PANTHER" id="PTHR11161">
    <property type="entry name" value="O-ACYLTRANSFERASE"/>
    <property type="match status" value="1"/>
</dbReference>
<dbReference type="InterPro" id="IPR006621">
    <property type="entry name" value="Nose-resist-to-fluoxetine_N"/>
</dbReference>
<keyword evidence="1" id="KW-1133">Transmembrane helix</keyword>
<dbReference type="STRING" id="195883.A0A482XBI9"/>
<dbReference type="Pfam" id="PF20146">
    <property type="entry name" value="NRF"/>
    <property type="match status" value="1"/>
</dbReference>